<organism evidence="3 4">
    <name type="scientific">Enterobacter agglomerans</name>
    <name type="common">Erwinia herbicola</name>
    <name type="synonym">Pantoea agglomerans</name>
    <dbReference type="NCBI Taxonomy" id="549"/>
    <lineage>
        <taxon>Bacteria</taxon>
        <taxon>Pseudomonadati</taxon>
        <taxon>Pseudomonadota</taxon>
        <taxon>Gammaproteobacteria</taxon>
        <taxon>Enterobacterales</taxon>
        <taxon>Erwiniaceae</taxon>
        <taxon>Pantoea</taxon>
        <taxon>Pantoea agglomerans group</taxon>
    </lineage>
</organism>
<geneLocation type="plasmid" evidence="3 4">
    <name>P1</name>
</geneLocation>
<proteinExistence type="predicted"/>
<keyword evidence="2" id="KW-0812">Transmembrane</keyword>
<accession>A0AAN2FHD3</accession>
<evidence type="ECO:0000256" key="2">
    <source>
        <dbReference type="SAM" id="Phobius"/>
    </source>
</evidence>
<protein>
    <submittedName>
        <fullName evidence="3">Uncharacterized protein</fullName>
    </submittedName>
</protein>
<evidence type="ECO:0000256" key="1">
    <source>
        <dbReference type="SAM" id="MobiDB-lite"/>
    </source>
</evidence>
<name>A0AAN2FHD3_ENTAG</name>
<keyword evidence="3" id="KW-0614">Plasmid</keyword>
<feature type="region of interest" description="Disordered" evidence="1">
    <location>
        <begin position="50"/>
        <end position="71"/>
    </location>
</feature>
<dbReference type="Proteomes" id="UP001158961">
    <property type="component" value="Plasmid P1"/>
</dbReference>
<dbReference type="AlphaFoldDB" id="A0AAN2FHD3"/>
<keyword evidence="2" id="KW-0472">Membrane</keyword>
<sequence>MNKQVKFLPAPLYISVMLFDVHTIPFKIAVLTYKPQYRARLLLRCEKNAGDGKASGAAGSAFSMRKNDSAQ</sequence>
<dbReference type="EMBL" id="OW970316">
    <property type="protein sequence ID" value="CAH6362895.1"/>
    <property type="molecule type" value="Genomic_DNA"/>
</dbReference>
<gene>
    <name evidence="3" type="ORF">DAPPPG734_21580</name>
</gene>
<feature type="transmembrane region" description="Helical" evidence="2">
    <location>
        <begin position="12"/>
        <end position="33"/>
    </location>
</feature>
<feature type="compositionally biased region" description="Low complexity" evidence="1">
    <location>
        <begin position="51"/>
        <end position="63"/>
    </location>
</feature>
<evidence type="ECO:0000313" key="3">
    <source>
        <dbReference type="EMBL" id="CAH6362895.1"/>
    </source>
</evidence>
<reference evidence="3" key="1">
    <citation type="submission" date="2022-05" db="EMBL/GenBank/DDBJ databases">
        <authorList>
            <person name="Pothier F. J."/>
        </authorList>
    </citation>
    <scope>NUCLEOTIDE SEQUENCE</scope>
    <source>
        <strain evidence="3">DAPP-PG734</strain>
        <plasmid evidence="3">P1</plasmid>
    </source>
</reference>
<evidence type="ECO:0000313" key="4">
    <source>
        <dbReference type="Proteomes" id="UP001158961"/>
    </source>
</evidence>
<keyword evidence="2" id="KW-1133">Transmembrane helix</keyword>